<gene>
    <name evidence="2" type="ORF">ARMA_0930</name>
</gene>
<dbReference type="InParanoid" id="A0A0M9UC53"/>
<dbReference type="InterPro" id="IPR051923">
    <property type="entry name" value="Glycosyl_Hydrolase_39"/>
</dbReference>
<sequence length="470" mass="52781">MRSKALFRSLFWLVITPLLLAARPLPNPDTFAFGAELWVGQVERALPFLAQSGVRLVRINGLLWGEVEPTPGPYRWHTQRQLEHDLRLLGEHGYDVMLIIRGTPDWAERTPDEDDVYSCRTVHPDALDDFQQFVGAAVRRYSAPPFNVRFFEIWNEPDADPDYVGPDAPYGCIGQEEEPLYDGAAYATMLEAAYAGLKAANPDAMLVFGGLLLSCTPDSPMGSGVDAVGDPTCTQPLFLRGVLEAGAGDAFDMLAYHAYPFWFPGERDWDIFYENGRYAQRGGLLESKVRYLRSVLADYGLEETPIIMNEGGLLCPPPFEPQCPGTAYEAAKANYVFRLYTRAWKNDLVGAVWYTFNGPGWRYAGLLNRDRPFPAYEALRFLAARLNGARLLWARRVEGVETYAFCRGNRFIQLAWTNEGRTSRVRPLVPDMRVYKMSTAGFLQPITGRTATIDFWPLVLETDGCPPSAN</sequence>
<reference evidence="3" key="2">
    <citation type="submission" date="2015-08" db="EMBL/GenBank/DDBJ databases">
        <title>Draft Genome Sequence of a Heterotrophic Facultative Anaerobic Bacterium Ardenticatena maritima Strain 110S.</title>
        <authorList>
            <person name="Kawaichi S."/>
            <person name="Yoshida T."/>
            <person name="Sako Y."/>
            <person name="Nakamura R."/>
        </authorList>
    </citation>
    <scope>NUCLEOTIDE SEQUENCE [LARGE SCALE GENOMIC DNA]</scope>
    <source>
        <strain evidence="3">110S</strain>
    </source>
</reference>
<dbReference type="Proteomes" id="UP000037784">
    <property type="component" value="Unassembled WGS sequence"/>
</dbReference>
<evidence type="ECO:0000313" key="3">
    <source>
        <dbReference type="Proteomes" id="UP000037784"/>
    </source>
</evidence>
<dbReference type="PANTHER" id="PTHR12631:SF10">
    <property type="entry name" value="BETA-XYLOSIDASE-LIKE PROTEIN-RELATED"/>
    <property type="match status" value="1"/>
</dbReference>
<reference evidence="2 3" key="1">
    <citation type="journal article" date="2015" name="Genome Announc.">
        <title>Draft Genome Sequence of a Heterotrophic Facultative Anaerobic Thermophilic Bacterium, Ardenticatena maritima Strain 110ST.</title>
        <authorList>
            <person name="Kawaichi S."/>
            <person name="Yoshida T."/>
            <person name="Sako Y."/>
            <person name="Nakamura R."/>
        </authorList>
    </citation>
    <scope>NUCLEOTIDE SEQUENCE [LARGE SCALE GENOMIC DNA]</scope>
    <source>
        <strain evidence="2 3">110S</strain>
    </source>
</reference>
<evidence type="ECO:0000256" key="1">
    <source>
        <dbReference type="SAM" id="SignalP"/>
    </source>
</evidence>
<organism evidence="2 3">
    <name type="scientific">Ardenticatena maritima</name>
    <dbReference type="NCBI Taxonomy" id="872965"/>
    <lineage>
        <taxon>Bacteria</taxon>
        <taxon>Bacillati</taxon>
        <taxon>Chloroflexota</taxon>
        <taxon>Ardenticatenia</taxon>
        <taxon>Ardenticatenales</taxon>
        <taxon>Ardenticatenaceae</taxon>
        <taxon>Ardenticatena</taxon>
    </lineage>
</organism>
<comment type="caution">
    <text evidence="2">The sequence shown here is derived from an EMBL/GenBank/DDBJ whole genome shotgun (WGS) entry which is preliminary data.</text>
</comment>
<evidence type="ECO:0008006" key="4">
    <source>
        <dbReference type="Google" id="ProtNLM"/>
    </source>
</evidence>
<feature type="chain" id="PRO_5005838569" description="Glycoside hydrolase family 5 domain-containing protein" evidence="1">
    <location>
        <begin position="22"/>
        <end position="470"/>
    </location>
</feature>
<dbReference type="Gene3D" id="3.20.20.80">
    <property type="entry name" value="Glycosidases"/>
    <property type="match status" value="1"/>
</dbReference>
<keyword evidence="1" id="KW-0732">Signal</keyword>
<dbReference type="PANTHER" id="PTHR12631">
    <property type="entry name" value="ALPHA-L-IDURONIDASE"/>
    <property type="match status" value="1"/>
</dbReference>
<protein>
    <recommendedName>
        <fullName evidence="4">Glycoside hydrolase family 5 domain-containing protein</fullName>
    </recommendedName>
</protein>
<dbReference type="RefSeq" id="WP_054492423.1">
    <property type="nucleotide sequence ID" value="NZ_BBZA01000062.1"/>
</dbReference>
<accession>A0A0M9UC53</accession>
<name>A0A0M9UC53_9CHLR</name>
<dbReference type="GO" id="GO:0004553">
    <property type="term" value="F:hydrolase activity, hydrolyzing O-glycosyl compounds"/>
    <property type="evidence" value="ECO:0007669"/>
    <property type="project" value="TreeGrafter"/>
</dbReference>
<keyword evidence="3" id="KW-1185">Reference proteome</keyword>
<dbReference type="InterPro" id="IPR017853">
    <property type="entry name" value="GH"/>
</dbReference>
<feature type="signal peptide" evidence="1">
    <location>
        <begin position="1"/>
        <end position="21"/>
    </location>
</feature>
<dbReference type="SUPFAM" id="SSF51445">
    <property type="entry name" value="(Trans)glycosidases"/>
    <property type="match status" value="1"/>
</dbReference>
<evidence type="ECO:0000313" key="2">
    <source>
        <dbReference type="EMBL" id="GAP62507.1"/>
    </source>
</evidence>
<proteinExistence type="predicted"/>
<dbReference type="OrthoDB" id="138764at2"/>
<dbReference type="AlphaFoldDB" id="A0A0M9UC53"/>
<dbReference type="EMBL" id="BBZA01000062">
    <property type="protein sequence ID" value="GAP62507.1"/>
    <property type="molecule type" value="Genomic_DNA"/>
</dbReference>